<proteinExistence type="predicted"/>
<comment type="caution">
    <text evidence="2">The sequence shown here is derived from an EMBL/GenBank/DDBJ whole genome shotgun (WGS) entry which is preliminary data.</text>
</comment>
<protein>
    <submittedName>
        <fullName evidence="2">Uncharacterized protein</fullName>
    </submittedName>
</protein>
<evidence type="ECO:0000313" key="3">
    <source>
        <dbReference type="Proteomes" id="UP000729913"/>
    </source>
</evidence>
<dbReference type="GO" id="GO:0005737">
    <property type="term" value="C:cytoplasm"/>
    <property type="evidence" value="ECO:0007669"/>
    <property type="project" value="TreeGrafter"/>
</dbReference>
<organism evidence="2 3">
    <name type="scientific">Cotesia typhae</name>
    <dbReference type="NCBI Taxonomy" id="2053667"/>
    <lineage>
        <taxon>Eukaryota</taxon>
        <taxon>Metazoa</taxon>
        <taxon>Ecdysozoa</taxon>
        <taxon>Arthropoda</taxon>
        <taxon>Hexapoda</taxon>
        <taxon>Insecta</taxon>
        <taxon>Pterygota</taxon>
        <taxon>Neoptera</taxon>
        <taxon>Endopterygota</taxon>
        <taxon>Hymenoptera</taxon>
        <taxon>Apocrita</taxon>
        <taxon>Ichneumonoidea</taxon>
        <taxon>Braconidae</taxon>
        <taxon>Microgastrinae</taxon>
        <taxon>Cotesia</taxon>
    </lineage>
</organism>
<dbReference type="GO" id="GO:0061630">
    <property type="term" value="F:ubiquitin protein ligase activity"/>
    <property type="evidence" value="ECO:0007669"/>
    <property type="project" value="TreeGrafter"/>
</dbReference>
<accession>A0A8J5QP49</accession>
<feature type="compositionally biased region" description="Basic and acidic residues" evidence="1">
    <location>
        <begin position="539"/>
        <end position="558"/>
    </location>
</feature>
<evidence type="ECO:0000256" key="1">
    <source>
        <dbReference type="SAM" id="MobiDB-lite"/>
    </source>
</evidence>
<reference evidence="2" key="2">
    <citation type="submission" date="2021-04" db="EMBL/GenBank/DDBJ databases">
        <title>Genome-wide patterns of bracovirus chromosomal integration into multiple host tissues during parasitism.</title>
        <authorList>
            <person name="Chebbi M.A.C."/>
        </authorList>
    </citation>
    <scope>NUCLEOTIDE SEQUENCE</scope>
    <source>
        <tissue evidence="2">Whole body</tissue>
    </source>
</reference>
<dbReference type="OrthoDB" id="7684885at2759"/>
<dbReference type="InterPro" id="IPR052088">
    <property type="entry name" value="E3_ubiquitin-ligase_SINA"/>
</dbReference>
<gene>
    <name evidence="2" type="ORF">G9C98_006039</name>
</gene>
<dbReference type="PANTHER" id="PTHR10315">
    <property type="entry name" value="E3 UBIQUITIN PROTEIN LIGASE SIAH"/>
    <property type="match status" value="1"/>
</dbReference>
<name>A0A8J5QP49_9HYME</name>
<dbReference type="Proteomes" id="UP000729913">
    <property type="component" value="Unassembled WGS sequence"/>
</dbReference>
<sequence length="564" mass="64984">MTMDFLKKEFRNWHSGIEKKIPCHFCSVKLSDEIYSCDFGHDVCQSCKTDSCIACKKSSSFFRNHIAEFLMSQLNSLKSDVESLDDSVIPKTKSECKSQFSQTKIAHKNKFTQTQNNQDNKINLAAKNVEESVENKSLSVEKSEDKPKNNKNDNLSNTFGIYQCWIGRDCYLKGDQVSILAHIKSQHPEEFTSQPFKGWPHVITWDLNYCEANTREDRAFEIQGVGLFVLHIFAIHEQHLKAHVLMFDSGRTAVQYRYEMEIKSDDKKKSFSATVDSSRLPRKILHDRNKGLFINENSMLQSTIKMKMKYSCTVQIMKINETNEKKIQDNFVSPVVENKAGNHKNPMTLNKKQFKPTHKNANQFKYKGKPGLLDLRNVKIADCSSETTVPAQPCKNNSFRVAENSQLYPNLQKEFSYQQMTPQNPHMANNNFNMNMQQPMNVQPSPFYPQPPVFHNEHHQRNSPPQNLFAHNPLQGSNPASVPFSPSAPHIDMEDNFHKSNKPGNFTGVDLKRQKLIQRQIEEREKKRLIQSGASTLDTSREERRRSKNDFDSRGKKTNECVLC</sequence>
<feature type="compositionally biased region" description="Basic and acidic residues" evidence="1">
    <location>
        <begin position="133"/>
        <end position="151"/>
    </location>
</feature>
<feature type="region of interest" description="Disordered" evidence="1">
    <location>
        <begin position="133"/>
        <end position="152"/>
    </location>
</feature>
<dbReference type="EMBL" id="JAAOIC020000047">
    <property type="protein sequence ID" value="KAG8037828.1"/>
    <property type="molecule type" value="Genomic_DNA"/>
</dbReference>
<keyword evidence="3" id="KW-1185">Reference proteome</keyword>
<evidence type="ECO:0000313" key="2">
    <source>
        <dbReference type="EMBL" id="KAG8037828.1"/>
    </source>
</evidence>
<dbReference type="PANTHER" id="PTHR10315:SF117">
    <property type="entry name" value="RING-TYPE E3 UBIQUITIN TRANSFERASE"/>
    <property type="match status" value="1"/>
</dbReference>
<reference evidence="2" key="1">
    <citation type="submission" date="2020-03" db="EMBL/GenBank/DDBJ databases">
        <authorList>
            <person name="Chebbi M.A."/>
            <person name="Drezen J.M."/>
        </authorList>
    </citation>
    <scope>NUCLEOTIDE SEQUENCE</scope>
    <source>
        <tissue evidence="2">Whole body</tissue>
    </source>
</reference>
<dbReference type="AlphaFoldDB" id="A0A8J5QP49"/>
<feature type="region of interest" description="Disordered" evidence="1">
    <location>
        <begin position="527"/>
        <end position="558"/>
    </location>
</feature>